<proteinExistence type="predicted"/>
<gene>
    <name evidence="1" type="ORF">HR057_04790</name>
</gene>
<dbReference type="InterPro" id="IPR024994">
    <property type="entry name" value="DUF3896"/>
</dbReference>
<dbReference type="AlphaFoldDB" id="A0A8J8KAY1"/>
<accession>A0A8J8KAY1</accession>
<evidence type="ECO:0000313" key="2">
    <source>
        <dbReference type="Proteomes" id="UP000625804"/>
    </source>
</evidence>
<organism evidence="1 2">
    <name type="scientific">Calidifontibacillus erzurumensis</name>
    <dbReference type="NCBI Taxonomy" id="2741433"/>
    <lineage>
        <taxon>Bacteria</taxon>
        <taxon>Bacillati</taxon>
        <taxon>Bacillota</taxon>
        <taxon>Bacilli</taxon>
        <taxon>Bacillales</taxon>
        <taxon>Bacillaceae</taxon>
        <taxon>Calidifontibacillus/Schinkia group</taxon>
        <taxon>Calidifontibacillus</taxon>
    </lineage>
</organism>
<dbReference type="RefSeq" id="WP_173730286.1">
    <property type="nucleotide sequence ID" value="NZ_JABTTE010000004.1"/>
</dbReference>
<reference evidence="1" key="1">
    <citation type="submission" date="2020-06" db="EMBL/GenBank/DDBJ databases">
        <title>A novel thermopfilic bacterium from Erzurum, Turkey.</title>
        <authorList>
            <person name="Adiguzel A."/>
            <person name="Ay H."/>
            <person name="Baltaci M.O."/>
        </authorList>
    </citation>
    <scope>NUCLEOTIDE SEQUENCE</scope>
    <source>
        <strain evidence="1">P2</strain>
    </source>
</reference>
<protein>
    <submittedName>
        <fullName evidence="1">DUF3896 family protein</fullName>
    </submittedName>
</protein>
<dbReference type="Pfam" id="PF13035">
    <property type="entry name" value="DUF3896"/>
    <property type="match status" value="1"/>
</dbReference>
<comment type="caution">
    <text evidence="1">The sequence shown here is derived from an EMBL/GenBank/DDBJ whole genome shotgun (WGS) entry which is preliminary data.</text>
</comment>
<evidence type="ECO:0000313" key="1">
    <source>
        <dbReference type="EMBL" id="NSL51082.1"/>
    </source>
</evidence>
<keyword evidence="2" id="KW-1185">Reference proteome</keyword>
<sequence length="65" mass="7798">MNYQELIATMEERKAILLKQLEDNKLSKEDYDTIQNSIDNYDYIIELIEMNYFERGQTIPLGHIK</sequence>
<name>A0A8J8KAY1_9BACI</name>
<dbReference type="EMBL" id="JABTTE010000004">
    <property type="protein sequence ID" value="NSL51082.1"/>
    <property type="molecule type" value="Genomic_DNA"/>
</dbReference>
<dbReference type="Proteomes" id="UP000625804">
    <property type="component" value="Unassembled WGS sequence"/>
</dbReference>